<keyword evidence="3" id="KW-1185">Reference proteome</keyword>
<dbReference type="EMBL" id="NIDF01000057">
    <property type="protein sequence ID" value="TYJ54621.1"/>
    <property type="molecule type" value="Genomic_DNA"/>
</dbReference>
<feature type="compositionally biased region" description="Low complexity" evidence="1">
    <location>
        <begin position="42"/>
        <end position="56"/>
    </location>
</feature>
<name>A0A5D3AWI1_9TREE</name>
<feature type="compositionally biased region" description="Low complexity" evidence="1">
    <location>
        <begin position="67"/>
        <end position="105"/>
    </location>
</feature>
<feature type="compositionally biased region" description="Pro residues" evidence="1">
    <location>
        <begin position="29"/>
        <end position="41"/>
    </location>
</feature>
<evidence type="ECO:0000256" key="1">
    <source>
        <dbReference type="SAM" id="MobiDB-lite"/>
    </source>
</evidence>
<proteinExistence type="predicted"/>
<feature type="compositionally biased region" description="Acidic residues" evidence="1">
    <location>
        <begin position="363"/>
        <end position="386"/>
    </location>
</feature>
<reference evidence="2 3" key="1">
    <citation type="submission" date="2017-05" db="EMBL/GenBank/DDBJ databases">
        <title>The Genome Sequence of Tsuchiyaea wingfieldii DSM 27421.</title>
        <authorList>
            <person name="Cuomo C."/>
            <person name="Passer A."/>
            <person name="Billmyre B."/>
            <person name="Heitman J."/>
        </authorList>
    </citation>
    <scope>NUCLEOTIDE SEQUENCE [LARGE SCALE GENOMIC DNA]</scope>
    <source>
        <strain evidence="2 3">DSM 27421</strain>
    </source>
</reference>
<feature type="compositionally biased region" description="Low complexity" evidence="1">
    <location>
        <begin position="221"/>
        <end position="259"/>
    </location>
</feature>
<dbReference type="AlphaFoldDB" id="A0A5D3AWI1"/>
<evidence type="ECO:0000313" key="2">
    <source>
        <dbReference type="EMBL" id="TYJ54621.1"/>
    </source>
</evidence>
<evidence type="ECO:0000313" key="3">
    <source>
        <dbReference type="Proteomes" id="UP000322245"/>
    </source>
</evidence>
<protein>
    <submittedName>
        <fullName evidence="2">Uncharacterized protein</fullName>
    </submittedName>
</protein>
<feature type="compositionally biased region" description="Polar residues" evidence="1">
    <location>
        <begin position="57"/>
        <end position="66"/>
    </location>
</feature>
<feature type="region of interest" description="Disordered" evidence="1">
    <location>
        <begin position="211"/>
        <end position="429"/>
    </location>
</feature>
<comment type="caution">
    <text evidence="2">The sequence shown here is derived from an EMBL/GenBank/DDBJ whole genome shotgun (WGS) entry which is preliminary data.</text>
</comment>
<feature type="compositionally biased region" description="Basic and acidic residues" evidence="1">
    <location>
        <begin position="408"/>
        <end position="429"/>
    </location>
</feature>
<feature type="compositionally biased region" description="Basic and acidic residues" evidence="1">
    <location>
        <begin position="387"/>
        <end position="399"/>
    </location>
</feature>
<feature type="region of interest" description="Disordered" evidence="1">
    <location>
        <begin position="1"/>
        <end position="139"/>
    </location>
</feature>
<accession>A0A5D3AWI1</accession>
<organism evidence="2 3">
    <name type="scientific">Cryptococcus floricola</name>
    <dbReference type="NCBI Taxonomy" id="2591691"/>
    <lineage>
        <taxon>Eukaryota</taxon>
        <taxon>Fungi</taxon>
        <taxon>Dikarya</taxon>
        <taxon>Basidiomycota</taxon>
        <taxon>Agaricomycotina</taxon>
        <taxon>Tremellomycetes</taxon>
        <taxon>Tremellales</taxon>
        <taxon>Cryptococcaceae</taxon>
        <taxon>Cryptococcus</taxon>
    </lineage>
</organism>
<dbReference type="Proteomes" id="UP000322245">
    <property type="component" value="Unassembled WGS sequence"/>
</dbReference>
<sequence length="450" mass="47788">MDAPSLLNPPNPAADPVKPAASILLNAPGRPPADPTGPPLDSPSISGSSTGTSNGNAFFSSDSSQTSIPHSSPPLSSSARDPSPAPSHTSSFSSQQGSGGYYPASMTAPGSPSLGAVNRRTSTPKISFAPLPTVPPEFRRRNSISLGVASRRNLIGAQNGLPPGVQKHSGVHSVIMNDEEWEEYQRQYHERKGNDGVVDVGQLAKSGAKALWRSVKRRRSSSQTSQASTSTDSASTNLSNAQSAGSGSASGVSQQASLSTKPGGAGETMSSLHTVEEDDEHHSPPPAPAADLVRDDSGAQPLHAPLAKRPRSPGVKLTKEALAAEGLDDGDGEGGEATPRRRPSPPPRLADKLPTADELAEGREEEDDDEEDDYEDSSVGYEEEHDELSTVEEKEDISAHAHHHAQHEHHDHEHESHEERDRDRKASVLGFDVERFGLMEIGEQQHRGRR</sequence>
<gene>
    <name evidence="2" type="ORF">B9479_004751</name>
</gene>